<evidence type="ECO:0000256" key="1">
    <source>
        <dbReference type="SAM" id="MobiDB-lite"/>
    </source>
</evidence>
<protein>
    <submittedName>
        <fullName evidence="2">Uncharacterized protein</fullName>
    </submittedName>
</protein>
<feature type="compositionally biased region" description="Basic and acidic residues" evidence="1">
    <location>
        <begin position="26"/>
        <end position="37"/>
    </location>
</feature>
<keyword evidence="3" id="KW-1185">Reference proteome</keyword>
<dbReference type="EMBL" id="ML977014">
    <property type="protein sequence ID" value="KAF1951877.1"/>
    <property type="molecule type" value="Genomic_DNA"/>
</dbReference>
<gene>
    <name evidence="2" type="ORF">CC80DRAFT_188450</name>
</gene>
<reference evidence="2" key="1">
    <citation type="journal article" date="2020" name="Stud. Mycol.">
        <title>101 Dothideomycetes genomes: a test case for predicting lifestyles and emergence of pathogens.</title>
        <authorList>
            <person name="Haridas S."/>
            <person name="Albert R."/>
            <person name="Binder M."/>
            <person name="Bloem J."/>
            <person name="Labutti K."/>
            <person name="Salamov A."/>
            <person name="Andreopoulos B."/>
            <person name="Baker S."/>
            <person name="Barry K."/>
            <person name="Bills G."/>
            <person name="Bluhm B."/>
            <person name="Cannon C."/>
            <person name="Castanera R."/>
            <person name="Culley D."/>
            <person name="Daum C."/>
            <person name="Ezra D."/>
            <person name="Gonzalez J."/>
            <person name="Henrissat B."/>
            <person name="Kuo A."/>
            <person name="Liang C."/>
            <person name="Lipzen A."/>
            <person name="Lutzoni F."/>
            <person name="Magnuson J."/>
            <person name="Mondo S."/>
            <person name="Nolan M."/>
            <person name="Ohm R."/>
            <person name="Pangilinan J."/>
            <person name="Park H.-J."/>
            <person name="Ramirez L."/>
            <person name="Alfaro M."/>
            <person name="Sun H."/>
            <person name="Tritt A."/>
            <person name="Yoshinaga Y."/>
            <person name="Zwiers L.-H."/>
            <person name="Turgeon B."/>
            <person name="Goodwin S."/>
            <person name="Spatafora J."/>
            <person name="Crous P."/>
            <person name="Grigoriev I."/>
        </authorList>
    </citation>
    <scope>NUCLEOTIDE SEQUENCE</scope>
    <source>
        <strain evidence="2">CBS 675.92</strain>
    </source>
</reference>
<dbReference type="AlphaFoldDB" id="A0A6A5TSF1"/>
<name>A0A6A5TSF1_9PLEO</name>
<feature type="region of interest" description="Disordered" evidence="1">
    <location>
        <begin position="1"/>
        <end position="37"/>
    </location>
</feature>
<sequence>MSSKFGEPAPYSQGESASRKRRRYMSRSDEEILGEMDKKGTAYRKGWPSLPPLPVDTIEEGASVKDEKHHLNIVKNILDVQQMNDQEIFIAFRAPRNADENNLAHYLTLVCTTDTISNADRIQTAIVRIRNYLRQHECTEYLIIEIIDHRIIQGLVTYPIHHTEKSVLDLWPSISKLVFTSLNTQDWLSLQLLHRGIVEDISLCPPTVVITTPSASDDKWESLRQTILSKVRSVAPLWRIEVLFGTSIMAGRARYKPSNIVKSDAHNTKVHMGSSMSLEMESVKGCGTLGGFLKLKDRRTGDVKEYGLTNWHVVLDDRLKTIVRKTHHQGALLPGNKTLQSFPQGALSPGTLDHEGYIGDLQQSAQRWRSRLGSDPEAPKFISNLEKEISAAEKFERKVGVVYAGSGRRLVPAERLSTDIRTGKAKNTNAGKPVYNFIMDWALVQRNEGARECVNRLPEMVHRLGITSGLDSGQLCNRWSIFDNEVEDVKATKHGRTSKWTFGQINGALSFINPANDPQISDSYGLDSNLQAACIEVVPRHRDHRIMVMKGDSGSIFVDDTLGVWLGLLFGNSETDTAWIIPINHVLHDIEKVTGMEVLEPRYQDGRHLGLWKKD</sequence>
<evidence type="ECO:0000313" key="2">
    <source>
        <dbReference type="EMBL" id="KAF1951877.1"/>
    </source>
</evidence>
<dbReference type="Proteomes" id="UP000800035">
    <property type="component" value="Unassembled WGS sequence"/>
</dbReference>
<dbReference type="OrthoDB" id="3796887at2759"/>
<accession>A0A6A5TSF1</accession>
<proteinExistence type="predicted"/>
<organism evidence="2 3">
    <name type="scientific">Byssothecium circinans</name>
    <dbReference type="NCBI Taxonomy" id="147558"/>
    <lineage>
        <taxon>Eukaryota</taxon>
        <taxon>Fungi</taxon>
        <taxon>Dikarya</taxon>
        <taxon>Ascomycota</taxon>
        <taxon>Pezizomycotina</taxon>
        <taxon>Dothideomycetes</taxon>
        <taxon>Pleosporomycetidae</taxon>
        <taxon>Pleosporales</taxon>
        <taxon>Massarineae</taxon>
        <taxon>Massarinaceae</taxon>
        <taxon>Byssothecium</taxon>
    </lineage>
</organism>
<evidence type="ECO:0000313" key="3">
    <source>
        <dbReference type="Proteomes" id="UP000800035"/>
    </source>
</evidence>